<sequence length="84" mass="8628">MNALAEKEIVRIRAQSEKNTADRRASAARTIGEMLTAGASRTEVAGRLGIATRDVKRAAPVLANPVGTVPAGSGLGDGSDQARV</sequence>
<dbReference type="AlphaFoldDB" id="A0A4R9BGE2"/>
<feature type="region of interest" description="Disordered" evidence="1">
    <location>
        <begin position="65"/>
        <end position="84"/>
    </location>
</feature>
<evidence type="ECO:0000256" key="1">
    <source>
        <dbReference type="SAM" id="MobiDB-lite"/>
    </source>
</evidence>
<organism evidence="2 3">
    <name type="scientific">Cryobacterium lactosi</name>
    <dbReference type="NCBI Taxonomy" id="1259202"/>
    <lineage>
        <taxon>Bacteria</taxon>
        <taxon>Bacillati</taxon>
        <taxon>Actinomycetota</taxon>
        <taxon>Actinomycetes</taxon>
        <taxon>Micrococcales</taxon>
        <taxon>Microbacteriaceae</taxon>
        <taxon>Cryobacterium</taxon>
    </lineage>
</organism>
<keyword evidence="3" id="KW-1185">Reference proteome</keyword>
<name>A0A4R9BGE2_9MICO</name>
<protein>
    <recommendedName>
        <fullName evidence="4">Helix-turn-helix domain-containing protein</fullName>
    </recommendedName>
</protein>
<evidence type="ECO:0000313" key="3">
    <source>
        <dbReference type="Proteomes" id="UP000298468"/>
    </source>
</evidence>
<evidence type="ECO:0000313" key="2">
    <source>
        <dbReference type="EMBL" id="TFD83522.1"/>
    </source>
</evidence>
<comment type="caution">
    <text evidence="2">The sequence shown here is derived from an EMBL/GenBank/DDBJ whole genome shotgun (WGS) entry which is preliminary data.</text>
</comment>
<accession>A0A4R9BGE2</accession>
<evidence type="ECO:0008006" key="4">
    <source>
        <dbReference type="Google" id="ProtNLM"/>
    </source>
</evidence>
<dbReference type="OrthoDB" id="5122607at2"/>
<dbReference type="RefSeq" id="WP_134642781.1">
    <property type="nucleotide sequence ID" value="NZ_SOHM01000049.1"/>
</dbReference>
<gene>
    <name evidence="2" type="ORF">E3T61_21030</name>
</gene>
<reference evidence="2 3" key="1">
    <citation type="submission" date="2019-03" db="EMBL/GenBank/DDBJ databases">
        <title>Genomics of glacier-inhabiting Cryobacterium strains.</title>
        <authorList>
            <person name="Liu Q."/>
            <person name="Xin Y.-H."/>
        </authorList>
    </citation>
    <scope>NUCLEOTIDE SEQUENCE [LARGE SCALE GENOMIC DNA]</scope>
    <source>
        <strain evidence="2 3">Sr59</strain>
    </source>
</reference>
<proteinExistence type="predicted"/>
<dbReference type="Proteomes" id="UP000298468">
    <property type="component" value="Unassembled WGS sequence"/>
</dbReference>
<dbReference type="EMBL" id="SOHM01000049">
    <property type="protein sequence ID" value="TFD83522.1"/>
    <property type="molecule type" value="Genomic_DNA"/>
</dbReference>